<evidence type="ECO:0000256" key="12">
    <source>
        <dbReference type="ARBA" id="ARBA00033413"/>
    </source>
</evidence>
<comment type="caution">
    <text evidence="15">The sequence shown here is derived from an EMBL/GenBank/DDBJ whole genome shotgun (WGS) entry which is preliminary data.</text>
</comment>
<evidence type="ECO:0000256" key="10">
    <source>
        <dbReference type="ARBA" id="ARBA00029409"/>
    </source>
</evidence>
<keyword evidence="8" id="KW-0067">ATP-binding</keyword>
<dbReference type="Gene3D" id="3.30.70.560">
    <property type="entry name" value="7,8-Dihydro-6-hydroxymethylpterin-pyrophosphokinase HPPK"/>
    <property type="match status" value="1"/>
</dbReference>
<evidence type="ECO:0000256" key="7">
    <source>
        <dbReference type="ARBA" id="ARBA00022777"/>
    </source>
</evidence>
<evidence type="ECO:0000259" key="14">
    <source>
        <dbReference type="PROSITE" id="PS00794"/>
    </source>
</evidence>
<dbReference type="STRING" id="1453999.AW06_002712"/>
<keyword evidence="9" id="KW-0289">Folate biosynthesis</keyword>
<dbReference type="UniPathway" id="UPA00077">
    <property type="reaction ID" value="UER00155"/>
</dbReference>
<keyword evidence="5 15" id="KW-0808">Transferase</keyword>
<dbReference type="GO" id="GO:0046654">
    <property type="term" value="P:tetrahydrofolate biosynthetic process"/>
    <property type="evidence" value="ECO:0007669"/>
    <property type="project" value="UniProtKB-UniPathway"/>
</dbReference>
<dbReference type="CDD" id="cd00483">
    <property type="entry name" value="HPPK"/>
    <property type="match status" value="1"/>
</dbReference>
<dbReference type="Pfam" id="PF01288">
    <property type="entry name" value="HPPK"/>
    <property type="match status" value="1"/>
</dbReference>
<proteinExistence type="inferred from homology"/>
<evidence type="ECO:0000313" key="16">
    <source>
        <dbReference type="Proteomes" id="UP000021315"/>
    </source>
</evidence>
<feature type="domain" description="7,8-dihydro-6-hydroxymethylpterin-pyrophosphokinase" evidence="14">
    <location>
        <begin position="138"/>
        <end position="149"/>
    </location>
</feature>
<dbReference type="PANTHER" id="PTHR43071">
    <property type="entry name" value="2-AMINO-4-HYDROXY-6-HYDROXYMETHYLDIHYDROPTERIDINE PYROPHOSPHOKINASE"/>
    <property type="match status" value="1"/>
</dbReference>
<dbReference type="GO" id="GO:0003848">
    <property type="term" value="F:2-amino-4-hydroxy-6-hydroxymethyldihydropteridine diphosphokinase activity"/>
    <property type="evidence" value="ECO:0007669"/>
    <property type="project" value="UniProtKB-EC"/>
</dbReference>
<evidence type="ECO:0000256" key="6">
    <source>
        <dbReference type="ARBA" id="ARBA00022741"/>
    </source>
</evidence>
<dbReference type="Proteomes" id="UP000021315">
    <property type="component" value="Unassembled WGS sequence"/>
</dbReference>
<dbReference type="InterPro" id="IPR035907">
    <property type="entry name" value="Hppk_sf"/>
</dbReference>
<sequence length="209" mass="22903">MPRSRNKAPRTGEVSLADATTMGEEFFTDSPYADPGSPEGGRRPPNVPGVSHLAFVALGANLADPQAQLRAAAAALADLPESRLLQVSSLYRTAPVGIRGQPDFINAVAAIRTDLDPQQLLDALFVVERRFGRRREFHHAPRTLDLDLLLYDQRVVDSPRLSVPHPRMHLRAFVLAPLLEIAPLCRIPGRGTAAAWLPAVSRQTIERLE</sequence>
<dbReference type="GO" id="GO:0016301">
    <property type="term" value="F:kinase activity"/>
    <property type="evidence" value="ECO:0007669"/>
    <property type="project" value="UniProtKB-KW"/>
</dbReference>
<comment type="pathway">
    <text evidence="1">Cofactor biosynthesis; tetrahydrofolate biosynthesis; 2-amino-4-hydroxy-6-hydroxymethyl-7,8-dihydropteridine diphosphate from 7,8-dihydroneopterin triphosphate: step 4/4.</text>
</comment>
<comment type="function">
    <text evidence="10">Catalyzes the transfer of pyrophosphate from adenosine triphosphate (ATP) to 6-hydroxymethyl-7,8-dihydropterin, an enzymatic step in folate biosynthesis pathway.</text>
</comment>
<dbReference type="InterPro" id="IPR000550">
    <property type="entry name" value="Hppk"/>
</dbReference>
<evidence type="ECO:0000256" key="8">
    <source>
        <dbReference type="ARBA" id="ARBA00022840"/>
    </source>
</evidence>
<accession>A0A080M721</accession>
<dbReference type="EC" id="2.7.6.3" evidence="3"/>
<evidence type="ECO:0000256" key="11">
    <source>
        <dbReference type="ARBA" id="ARBA00029766"/>
    </source>
</evidence>
<evidence type="ECO:0000256" key="1">
    <source>
        <dbReference type="ARBA" id="ARBA00005051"/>
    </source>
</evidence>
<keyword evidence="7" id="KW-0418">Kinase</keyword>
<keyword evidence="6" id="KW-0547">Nucleotide-binding</keyword>
<dbReference type="SUPFAM" id="SSF55083">
    <property type="entry name" value="6-hydroxymethyl-7,8-dihydropterin pyrophosphokinase, HPPK"/>
    <property type="match status" value="1"/>
</dbReference>
<evidence type="ECO:0000313" key="15">
    <source>
        <dbReference type="EMBL" id="KFB76290.1"/>
    </source>
</evidence>
<evidence type="ECO:0000256" key="13">
    <source>
        <dbReference type="SAM" id="MobiDB-lite"/>
    </source>
</evidence>
<dbReference type="PROSITE" id="PS00794">
    <property type="entry name" value="HPPK"/>
    <property type="match status" value="1"/>
</dbReference>
<evidence type="ECO:0000256" key="4">
    <source>
        <dbReference type="ARBA" id="ARBA00016218"/>
    </source>
</evidence>
<dbReference type="PANTHER" id="PTHR43071:SF1">
    <property type="entry name" value="2-AMINO-4-HYDROXY-6-HYDROXYMETHYLDIHYDROPTERIDINE PYROPHOSPHOKINASE"/>
    <property type="match status" value="1"/>
</dbReference>
<dbReference type="RefSeq" id="WP_324546328.1">
    <property type="nucleotide sequence ID" value="NZ_JDST02000059.1"/>
</dbReference>
<dbReference type="AlphaFoldDB" id="A0A080M721"/>
<dbReference type="GO" id="GO:0005524">
    <property type="term" value="F:ATP binding"/>
    <property type="evidence" value="ECO:0007669"/>
    <property type="project" value="UniProtKB-KW"/>
</dbReference>
<protein>
    <recommendedName>
        <fullName evidence="4">2-amino-4-hydroxy-6-hydroxymethyldihydropteridine pyrophosphokinase</fullName>
        <ecNumber evidence="3">2.7.6.3</ecNumber>
    </recommendedName>
    <alternativeName>
        <fullName evidence="11">6-hydroxymethyl-7,8-dihydropterin pyrophosphokinase</fullName>
    </alternativeName>
    <alternativeName>
        <fullName evidence="12">7,8-dihydro-6-hydroxymethylpterin-pyrophosphokinase</fullName>
    </alternativeName>
</protein>
<organism evidence="15 16">
    <name type="scientific">Candidatus Accumulibacter cognatus</name>
    <dbReference type="NCBI Taxonomy" id="2954383"/>
    <lineage>
        <taxon>Bacteria</taxon>
        <taxon>Pseudomonadati</taxon>
        <taxon>Pseudomonadota</taxon>
        <taxon>Betaproteobacteria</taxon>
        <taxon>Candidatus Accumulibacter</taxon>
    </lineage>
</organism>
<evidence type="ECO:0000256" key="2">
    <source>
        <dbReference type="ARBA" id="ARBA00005810"/>
    </source>
</evidence>
<feature type="region of interest" description="Disordered" evidence="13">
    <location>
        <begin position="1"/>
        <end position="20"/>
    </location>
</feature>
<dbReference type="EMBL" id="JDST02000059">
    <property type="protein sequence ID" value="KFB76290.1"/>
    <property type="molecule type" value="Genomic_DNA"/>
</dbReference>
<evidence type="ECO:0000256" key="5">
    <source>
        <dbReference type="ARBA" id="ARBA00022679"/>
    </source>
</evidence>
<comment type="similarity">
    <text evidence="2">Belongs to the HPPK family.</text>
</comment>
<name>A0A080M721_9PROT</name>
<dbReference type="NCBIfam" id="TIGR01498">
    <property type="entry name" value="folK"/>
    <property type="match status" value="1"/>
</dbReference>
<reference evidence="15" key="1">
    <citation type="submission" date="2014-02" db="EMBL/GenBank/DDBJ databases">
        <title>Expanding our view of genomic diversity in Candidatus Accumulibacter clades.</title>
        <authorList>
            <person name="Skennerton C.T."/>
            <person name="Barr J.J."/>
            <person name="Slater F.R."/>
            <person name="Bond P.L."/>
            <person name="Tyson G.W."/>
        </authorList>
    </citation>
    <scope>NUCLEOTIDE SEQUENCE [LARGE SCALE GENOMIC DNA]</scope>
</reference>
<keyword evidence="16" id="KW-1185">Reference proteome</keyword>
<evidence type="ECO:0000256" key="9">
    <source>
        <dbReference type="ARBA" id="ARBA00022909"/>
    </source>
</evidence>
<evidence type="ECO:0000256" key="3">
    <source>
        <dbReference type="ARBA" id="ARBA00013253"/>
    </source>
</evidence>
<gene>
    <name evidence="15" type="primary">folK</name>
    <name evidence="15" type="ORF">AW06_002712</name>
</gene>
<feature type="region of interest" description="Disordered" evidence="13">
    <location>
        <begin position="25"/>
        <end position="47"/>
    </location>
</feature>
<dbReference type="GO" id="GO:0046656">
    <property type="term" value="P:folic acid biosynthetic process"/>
    <property type="evidence" value="ECO:0007669"/>
    <property type="project" value="UniProtKB-KW"/>
</dbReference>